<dbReference type="AlphaFoldDB" id="A0A512MBW3"/>
<evidence type="ECO:0000256" key="2">
    <source>
        <dbReference type="ARBA" id="ARBA00022723"/>
    </source>
</evidence>
<evidence type="ECO:0000259" key="6">
    <source>
        <dbReference type="PROSITE" id="PS51007"/>
    </source>
</evidence>
<proteinExistence type="predicted"/>
<keyword evidence="1 4" id="KW-0349">Heme</keyword>
<evidence type="ECO:0000256" key="1">
    <source>
        <dbReference type="ARBA" id="ARBA00022617"/>
    </source>
</evidence>
<feature type="transmembrane region" description="Helical" evidence="5">
    <location>
        <begin position="7"/>
        <end position="28"/>
    </location>
</feature>
<evidence type="ECO:0000256" key="3">
    <source>
        <dbReference type="ARBA" id="ARBA00023004"/>
    </source>
</evidence>
<accession>A0A512MBW3</accession>
<dbReference type="GO" id="GO:0020037">
    <property type="term" value="F:heme binding"/>
    <property type="evidence" value="ECO:0007669"/>
    <property type="project" value="InterPro"/>
</dbReference>
<keyword evidence="8" id="KW-1185">Reference proteome</keyword>
<dbReference type="InterPro" id="IPR036909">
    <property type="entry name" value="Cyt_c-like_dom_sf"/>
</dbReference>
<keyword evidence="5" id="KW-1133">Transmembrane helix</keyword>
<dbReference type="SUPFAM" id="SSF46626">
    <property type="entry name" value="Cytochrome c"/>
    <property type="match status" value="1"/>
</dbReference>
<comment type="caution">
    <text evidence="7">The sequence shown here is derived from an EMBL/GenBank/DDBJ whole genome shotgun (WGS) entry which is preliminary data.</text>
</comment>
<dbReference type="EMBL" id="BKAG01000026">
    <property type="protein sequence ID" value="GEP44216.1"/>
    <property type="molecule type" value="Genomic_DNA"/>
</dbReference>
<dbReference type="OrthoDB" id="9811395at2"/>
<evidence type="ECO:0000256" key="5">
    <source>
        <dbReference type="SAM" id="Phobius"/>
    </source>
</evidence>
<dbReference type="RefSeq" id="WP_146851956.1">
    <property type="nucleotide sequence ID" value="NZ_BKAG01000026.1"/>
</dbReference>
<keyword evidence="5" id="KW-0472">Membrane</keyword>
<protein>
    <submittedName>
        <fullName evidence="7">Peptidase S41</fullName>
    </submittedName>
</protein>
<evidence type="ECO:0000313" key="7">
    <source>
        <dbReference type="EMBL" id="GEP44216.1"/>
    </source>
</evidence>
<dbReference type="Gene3D" id="1.10.760.10">
    <property type="entry name" value="Cytochrome c-like domain"/>
    <property type="match status" value="1"/>
</dbReference>
<gene>
    <name evidence="7" type="primary">ccoO</name>
    <name evidence="7" type="ORF">BGE01nite_35070</name>
</gene>
<keyword evidence="2 4" id="KW-0479">Metal-binding</keyword>
<evidence type="ECO:0000256" key="4">
    <source>
        <dbReference type="PROSITE-ProRule" id="PRU00433"/>
    </source>
</evidence>
<keyword evidence="5" id="KW-0812">Transmembrane</keyword>
<dbReference type="Pfam" id="PF02433">
    <property type="entry name" value="FixO"/>
    <property type="match status" value="1"/>
</dbReference>
<dbReference type="GO" id="GO:0046872">
    <property type="term" value="F:metal ion binding"/>
    <property type="evidence" value="ECO:0007669"/>
    <property type="project" value="UniProtKB-KW"/>
</dbReference>
<dbReference type="GO" id="GO:0009055">
    <property type="term" value="F:electron transfer activity"/>
    <property type="evidence" value="ECO:0007669"/>
    <property type="project" value="InterPro"/>
</dbReference>
<evidence type="ECO:0000313" key="8">
    <source>
        <dbReference type="Proteomes" id="UP000321577"/>
    </source>
</evidence>
<sequence>MSNFRTFILGLVASFGLPWLCLIVIPVLKYQALQPVAYDKDTDGVEGYYPPAPVHGQGQIVYLREGCSQCHTQMIRPSQIALDGWHKGWGQDQEARPAAPVRSNTLYDYLGEHYAPLGIVRSGPDLANYGWRAPERGIIHQKLFAPRSQHDWSNMPAFKSLYIVRKAQGPVSDKALKLTGKAAPEAGYEVVPTAEAEALVDYLLSLKKDYPVPGVSAAVAAAPAPAKK</sequence>
<dbReference type="InterPro" id="IPR003468">
    <property type="entry name" value="Cyt_c_oxidase_monohaem-su/FixO"/>
</dbReference>
<feature type="domain" description="Cytochrome c" evidence="6">
    <location>
        <begin position="53"/>
        <end position="207"/>
    </location>
</feature>
<dbReference type="Proteomes" id="UP000321577">
    <property type="component" value="Unassembled WGS sequence"/>
</dbReference>
<dbReference type="InterPro" id="IPR009056">
    <property type="entry name" value="Cyt_c-like_dom"/>
</dbReference>
<name>A0A512MBW3_9BACT</name>
<dbReference type="PROSITE" id="PS51007">
    <property type="entry name" value="CYTC"/>
    <property type="match status" value="1"/>
</dbReference>
<reference evidence="7 8" key="1">
    <citation type="submission" date="2019-07" db="EMBL/GenBank/DDBJ databases">
        <title>Whole genome shotgun sequence of Brevifollis gellanilyticus NBRC 108608.</title>
        <authorList>
            <person name="Hosoyama A."/>
            <person name="Uohara A."/>
            <person name="Ohji S."/>
            <person name="Ichikawa N."/>
        </authorList>
    </citation>
    <scope>NUCLEOTIDE SEQUENCE [LARGE SCALE GENOMIC DNA]</scope>
    <source>
        <strain evidence="7 8">NBRC 108608</strain>
    </source>
</reference>
<organism evidence="7 8">
    <name type="scientific">Brevifollis gellanilyticus</name>
    <dbReference type="NCBI Taxonomy" id="748831"/>
    <lineage>
        <taxon>Bacteria</taxon>
        <taxon>Pseudomonadati</taxon>
        <taxon>Verrucomicrobiota</taxon>
        <taxon>Verrucomicrobiia</taxon>
        <taxon>Verrucomicrobiales</taxon>
        <taxon>Verrucomicrobiaceae</taxon>
    </lineage>
</organism>
<keyword evidence="3 4" id="KW-0408">Iron</keyword>